<dbReference type="SUPFAM" id="SSF58113">
    <property type="entry name" value="Apolipoprotein A-I"/>
    <property type="match status" value="1"/>
</dbReference>
<comment type="caution">
    <text evidence="2">The sequence shown here is derived from an EMBL/GenBank/DDBJ whole genome shotgun (WGS) entry which is preliminary data.</text>
</comment>
<feature type="coiled-coil region" evidence="1">
    <location>
        <begin position="108"/>
        <end position="146"/>
    </location>
</feature>
<organism evidence="2 3">
    <name type="scientific">Microseira wollei NIES-4236</name>
    <dbReference type="NCBI Taxonomy" id="2530354"/>
    <lineage>
        <taxon>Bacteria</taxon>
        <taxon>Bacillati</taxon>
        <taxon>Cyanobacteriota</taxon>
        <taxon>Cyanophyceae</taxon>
        <taxon>Oscillatoriophycideae</taxon>
        <taxon>Aerosakkonematales</taxon>
        <taxon>Aerosakkonemataceae</taxon>
        <taxon>Microseira</taxon>
    </lineage>
</organism>
<keyword evidence="1" id="KW-0175">Coiled coil</keyword>
<sequence>MAEVTKEALRDRLGNIDQIRDILMGPQLRDYETRLAQVEADLSLLRQDLRDRIEETKSSFAAEIRLTVESLDKKIKAVSLTASEESADLRQLSDRMNKRFSNTIEALNDSVDKQVASLRDELSESKARLQEDVRNLRDQIFEELDRQFSSLRSGKVSKDDMAEILFEVAMRIKGTEFVRQLKEATDTEVYGGIAVLEDEDNP</sequence>
<evidence type="ECO:0000313" key="2">
    <source>
        <dbReference type="EMBL" id="GET35970.1"/>
    </source>
</evidence>
<evidence type="ECO:0000256" key="1">
    <source>
        <dbReference type="SAM" id="Coils"/>
    </source>
</evidence>
<gene>
    <name evidence="2" type="ORF">MiSe_07180</name>
</gene>
<dbReference type="RefSeq" id="WP_226574949.1">
    <property type="nucleotide sequence ID" value="NZ_BLAY01000007.1"/>
</dbReference>
<dbReference type="AlphaFoldDB" id="A0AAV3X5U1"/>
<accession>A0AAV3X5U1</accession>
<dbReference type="Proteomes" id="UP001050975">
    <property type="component" value="Unassembled WGS sequence"/>
</dbReference>
<feature type="coiled-coil region" evidence="1">
    <location>
        <begin position="28"/>
        <end position="55"/>
    </location>
</feature>
<dbReference type="Gene3D" id="1.20.120.20">
    <property type="entry name" value="Apolipoprotein"/>
    <property type="match status" value="1"/>
</dbReference>
<keyword evidence="3" id="KW-1185">Reference proteome</keyword>
<proteinExistence type="predicted"/>
<evidence type="ECO:0008006" key="4">
    <source>
        <dbReference type="Google" id="ProtNLM"/>
    </source>
</evidence>
<dbReference type="EMBL" id="BLAY01000007">
    <property type="protein sequence ID" value="GET35970.1"/>
    <property type="molecule type" value="Genomic_DNA"/>
</dbReference>
<evidence type="ECO:0000313" key="3">
    <source>
        <dbReference type="Proteomes" id="UP001050975"/>
    </source>
</evidence>
<protein>
    <recommendedName>
        <fullName evidence="4">Chromosome partition protein Smc</fullName>
    </recommendedName>
</protein>
<reference evidence="2" key="1">
    <citation type="submission" date="2019-10" db="EMBL/GenBank/DDBJ databases">
        <title>Draft genome sequece of Microseira wollei NIES-4236.</title>
        <authorList>
            <person name="Yamaguchi H."/>
            <person name="Suzuki S."/>
            <person name="Kawachi M."/>
        </authorList>
    </citation>
    <scope>NUCLEOTIDE SEQUENCE</scope>
    <source>
        <strain evidence="2">NIES-4236</strain>
    </source>
</reference>
<name>A0AAV3X5U1_9CYAN</name>